<evidence type="ECO:0000313" key="2">
    <source>
        <dbReference type="EMBL" id="RDI45555.1"/>
    </source>
</evidence>
<feature type="transmembrane region" description="Helical" evidence="1">
    <location>
        <begin position="30"/>
        <end position="49"/>
    </location>
</feature>
<evidence type="ECO:0000256" key="1">
    <source>
        <dbReference type="SAM" id="Phobius"/>
    </source>
</evidence>
<gene>
    <name evidence="2" type="ORF">DFR59_102183</name>
</gene>
<comment type="caution">
    <text evidence="2">The sequence shown here is derived from an EMBL/GenBank/DDBJ whole genome shotgun (WGS) entry which is preliminary data.</text>
</comment>
<protein>
    <submittedName>
        <fullName evidence="2">Uncharacterized protein</fullName>
    </submittedName>
</protein>
<dbReference type="Proteomes" id="UP000255326">
    <property type="component" value="Unassembled WGS sequence"/>
</dbReference>
<evidence type="ECO:0000313" key="3">
    <source>
        <dbReference type="Proteomes" id="UP000255326"/>
    </source>
</evidence>
<keyword evidence="1" id="KW-1133">Transmembrane helix</keyword>
<dbReference type="RefSeq" id="WP_158538313.1">
    <property type="nucleotide sequence ID" value="NZ_QQAY01000002.1"/>
</dbReference>
<keyword evidence="3" id="KW-1185">Reference proteome</keyword>
<reference evidence="2 3" key="1">
    <citation type="submission" date="2018-07" db="EMBL/GenBank/DDBJ databases">
        <title>Genomic Encyclopedia of Type Strains, Phase IV (KMG-IV): sequencing the most valuable type-strain genomes for metagenomic binning, comparative biology and taxonomic classification.</title>
        <authorList>
            <person name="Goeker M."/>
        </authorList>
    </citation>
    <scope>NUCLEOTIDE SEQUENCE [LARGE SCALE GENOMIC DNA]</scope>
    <source>
        <strain evidence="2 3">DSM 25281</strain>
    </source>
</reference>
<dbReference type="AlphaFoldDB" id="A0A370GP85"/>
<organism evidence="2 3">
    <name type="scientific">Falsibacillus pallidus</name>
    <dbReference type="NCBI Taxonomy" id="493781"/>
    <lineage>
        <taxon>Bacteria</taxon>
        <taxon>Bacillati</taxon>
        <taxon>Bacillota</taxon>
        <taxon>Bacilli</taxon>
        <taxon>Bacillales</taxon>
        <taxon>Bacillaceae</taxon>
        <taxon>Falsibacillus</taxon>
    </lineage>
</organism>
<accession>A0A370GP85</accession>
<dbReference type="EMBL" id="QQAY01000002">
    <property type="protein sequence ID" value="RDI45555.1"/>
    <property type="molecule type" value="Genomic_DNA"/>
</dbReference>
<sequence length="52" mass="6292">MGFIDLLAGVTVFYLFRYYWDSDYKQKRKWIVFDIVIATILVFIVDLIIKKI</sequence>
<name>A0A370GP85_9BACI</name>
<keyword evidence="1" id="KW-0472">Membrane</keyword>
<proteinExistence type="predicted"/>
<keyword evidence="1" id="KW-0812">Transmembrane</keyword>